<dbReference type="GO" id="GO:0016829">
    <property type="term" value="F:lyase activity"/>
    <property type="evidence" value="ECO:0007669"/>
    <property type="project" value="UniProtKB-KW"/>
</dbReference>
<dbReference type="PANTHER" id="PTHR45790:SF1">
    <property type="entry name" value="SIROHEME SYNTHASE"/>
    <property type="match status" value="1"/>
</dbReference>
<dbReference type="NCBIfam" id="NF004790">
    <property type="entry name" value="PRK06136.1"/>
    <property type="match status" value="1"/>
</dbReference>
<dbReference type="RefSeq" id="WP_369601960.1">
    <property type="nucleotide sequence ID" value="NZ_CP154858.1"/>
</dbReference>
<dbReference type="GO" id="GO:0009236">
    <property type="term" value="P:cobalamin biosynthetic process"/>
    <property type="evidence" value="ECO:0007669"/>
    <property type="project" value="UniProtKB-KW"/>
</dbReference>
<dbReference type="GO" id="GO:0016491">
    <property type="term" value="F:oxidoreductase activity"/>
    <property type="evidence" value="ECO:0007669"/>
    <property type="project" value="UniProtKB-KW"/>
</dbReference>
<evidence type="ECO:0000256" key="2">
    <source>
        <dbReference type="ARBA" id="ARBA00012162"/>
    </source>
</evidence>
<feature type="domain" description="Tetrapyrrole methylase" evidence="13">
    <location>
        <begin position="13"/>
        <end position="222"/>
    </location>
</feature>
<name>A0AB39UXN0_9GAMM</name>
<dbReference type="SUPFAM" id="SSF53790">
    <property type="entry name" value="Tetrapyrrole methylase"/>
    <property type="match status" value="1"/>
</dbReference>
<keyword evidence="4 14" id="KW-0489">Methyltransferase</keyword>
<keyword evidence="10" id="KW-0511">Multifunctional enzyme</keyword>
<dbReference type="NCBIfam" id="TIGR01469">
    <property type="entry name" value="cobA_cysG_Cterm"/>
    <property type="match status" value="1"/>
</dbReference>
<keyword evidence="6" id="KW-0949">S-adenosyl-L-methionine</keyword>
<dbReference type="InterPro" id="IPR006366">
    <property type="entry name" value="CobA/CysG_C"/>
</dbReference>
<dbReference type="EC" id="2.1.1.107" evidence="2"/>
<dbReference type="GO" id="GO:0032259">
    <property type="term" value="P:methylation"/>
    <property type="evidence" value="ECO:0007669"/>
    <property type="project" value="UniProtKB-KW"/>
</dbReference>
<proteinExistence type="inferred from homology"/>
<evidence type="ECO:0000256" key="3">
    <source>
        <dbReference type="ARBA" id="ARBA00022573"/>
    </source>
</evidence>
<dbReference type="GO" id="GO:0004851">
    <property type="term" value="F:uroporphyrin-III C-methyltransferase activity"/>
    <property type="evidence" value="ECO:0007669"/>
    <property type="project" value="UniProtKB-EC"/>
</dbReference>
<comment type="pathway">
    <text evidence="12">Cofactor biosynthesis; adenosylcobalamin biosynthesis; precorrin-2 from uroporphyrinogen III: step 1/1.</text>
</comment>
<dbReference type="InterPro" id="IPR014777">
    <property type="entry name" value="4pyrrole_Mease_sub1"/>
</dbReference>
<dbReference type="InterPro" id="IPR050161">
    <property type="entry name" value="Siro_Cobalamin_biosynth"/>
</dbReference>
<evidence type="ECO:0000256" key="6">
    <source>
        <dbReference type="ARBA" id="ARBA00022691"/>
    </source>
</evidence>
<dbReference type="InterPro" id="IPR035996">
    <property type="entry name" value="4pyrrol_Methylase_sf"/>
</dbReference>
<evidence type="ECO:0000256" key="1">
    <source>
        <dbReference type="ARBA" id="ARBA00005879"/>
    </source>
</evidence>
<gene>
    <name evidence="14" type="primary">cobA</name>
    <name evidence="14" type="ORF">AAIA72_02955</name>
</gene>
<keyword evidence="8" id="KW-0456">Lyase</keyword>
<evidence type="ECO:0000256" key="9">
    <source>
        <dbReference type="ARBA" id="ARBA00023244"/>
    </source>
</evidence>
<evidence type="ECO:0000256" key="11">
    <source>
        <dbReference type="ARBA" id="ARBA00025705"/>
    </source>
</evidence>
<dbReference type="InterPro" id="IPR014776">
    <property type="entry name" value="4pyrrole_Mease_sub2"/>
</dbReference>
<evidence type="ECO:0000256" key="8">
    <source>
        <dbReference type="ARBA" id="ARBA00023239"/>
    </source>
</evidence>
<evidence type="ECO:0000256" key="5">
    <source>
        <dbReference type="ARBA" id="ARBA00022679"/>
    </source>
</evidence>
<dbReference type="CDD" id="cd11642">
    <property type="entry name" value="SUMT"/>
    <property type="match status" value="1"/>
</dbReference>
<keyword evidence="5 14" id="KW-0808">Transferase</keyword>
<dbReference type="AlphaFoldDB" id="A0AB39UXN0"/>
<comment type="pathway">
    <text evidence="11">Porphyrin-containing compound metabolism; siroheme biosynthesis; precorrin-2 from uroporphyrinogen III: step 1/1.</text>
</comment>
<sequence length="267" mass="28809">MTTRIPDLKPGQVALIGAGPGDPDLLTRAAERILRQATDVVYDRLVSDAILALVPPEATLHYAGKRSHCHTLTQSQTNALLARLAMEGRKVVRLKGGDPFVFGRGGEEQDYLSERGIETIVVPGLTSALGCATLNGLPLTHRECSQMLTLVTGHLKQGELDLDWRALSSPNQTVVFYMGLSNAARIRDALIKAGRSPETPVALIERGATPQERRCITTLSQLPESVEQHGLQPPTLIIVGDVVNHVRDFGQWLTSETNIPGALSCAS</sequence>
<evidence type="ECO:0000256" key="10">
    <source>
        <dbReference type="ARBA" id="ARBA00023268"/>
    </source>
</evidence>
<keyword evidence="7" id="KW-0560">Oxidoreductase</keyword>
<dbReference type="Gene3D" id="3.30.950.10">
    <property type="entry name" value="Methyltransferase, Cobalt-precorrin-4 Transmethylase, Domain 2"/>
    <property type="match status" value="1"/>
</dbReference>
<accession>A0AB39UXN0</accession>
<evidence type="ECO:0000259" key="13">
    <source>
        <dbReference type="Pfam" id="PF00590"/>
    </source>
</evidence>
<keyword evidence="3" id="KW-0169">Cobalamin biosynthesis</keyword>
<evidence type="ECO:0000256" key="4">
    <source>
        <dbReference type="ARBA" id="ARBA00022603"/>
    </source>
</evidence>
<keyword evidence="9" id="KW-0627">Porphyrin biosynthesis</keyword>
<evidence type="ECO:0000313" key="14">
    <source>
        <dbReference type="EMBL" id="XDT72959.1"/>
    </source>
</evidence>
<comment type="similarity">
    <text evidence="1">Belongs to the precorrin methyltransferase family.</text>
</comment>
<dbReference type="GO" id="GO:0019354">
    <property type="term" value="P:siroheme biosynthetic process"/>
    <property type="evidence" value="ECO:0007669"/>
    <property type="project" value="InterPro"/>
</dbReference>
<reference evidence="14" key="1">
    <citation type="submission" date="2024-05" db="EMBL/GenBank/DDBJ databases">
        <title>Genome sequencing of novel strain.</title>
        <authorList>
            <person name="Ganbat D."/>
            <person name="Ganbat S."/>
            <person name="Lee S.-J."/>
        </authorList>
    </citation>
    <scope>NUCLEOTIDE SEQUENCE</scope>
    <source>
        <strain evidence="14">SMD15-11</strain>
    </source>
</reference>
<evidence type="ECO:0000256" key="12">
    <source>
        <dbReference type="ARBA" id="ARBA00060548"/>
    </source>
</evidence>
<dbReference type="InterPro" id="IPR000878">
    <property type="entry name" value="4pyrrol_Mease"/>
</dbReference>
<dbReference type="EMBL" id="CP154858">
    <property type="protein sequence ID" value="XDT72959.1"/>
    <property type="molecule type" value="Genomic_DNA"/>
</dbReference>
<dbReference type="FunFam" id="3.30.950.10:FF:000001">
    <property type="entry name" value="Siroheme synthase"/>
    <property type="match status" value="1"/>
</dbReference>
<dbReference type="PANTHER" id="PTHR45790">
    <property type="entry name" value="SIROHEME SYNTHASE-RELATED"/>
    <property type="match status" value="1"/>
</dbReference>
<dbReference type="FunFam" id="3.40.1010.10:FF:000001">
    <property type="entry name" value="Siroheme synthase"/>
    <property type="match status" value="1"/>
</dbReference>
<dbReference type="KEGG" id="tcd:AAIA72_02955"/>
<organism evidence="14">
    <name type="scientific">Thermohahella caldifontis</name>
    <dbReference type="NCBI Taxonomy" id="3142973"/>
    <lineage>
        <taxon>Bacteria</taxon>
        <taxon>Pseudomonadati</taxon>
        <taxon>Pseudomonadota</taxon>
        <taxon>Gammaproteobacteria</taxon>
        <taxon>Oceanospirillales</taxon>
        <taxon>Hahellaceae</taxon>
        <taxon>Thermohahella</taxon>
    </lineage>
</organism>
<protein>
    <recommendedName>
        <fullName evidence="2">uroporphyrinogen-III C-methyltransferase</fullName>
        <ecNumber evidence="2">2.1.1.107</ecNumber>
    </recommendedName>
</protein>
<dbReference type="Gene3D" id="3.40.1010.10">
    <property type="entry name" value="Cobalt-precorrin-4 Transmethylase, Domain 1"/>
    <property type="match status" value="1"/>
</dbReference>
<evidence type="ECO:0000256" key="7">
    <source>
        <dbReference type="ARBA" id="ARBA00023002"/>
    </source>
</evidence>
<dbReference type="Pfam" id="PF00590">
    <property type="entry name" value="TP_methylase"/>
    <property type="match status" value="1"/>
</dbReference>